<dbReference type="PANTHER" id="PTHR42709:SF6">
    <property type="entry name" value="UNDECAPRENYL PHOSPHATE TRANSPORTER A"/>
    <property type="match status" value="1"/>
</dbReference>
<protein>
    <submittedName>
        <fullName evidence="9">VTT domain-containing protein</fullName>
    </submittedName>
</protein>
<accession>A0ABZ3FRF6</accession>
<feature type="transmembrane region" description="Helical" evidence="7">
    <location>
        <begin position="138"/>
        <end position="160"/>
    </location>
</feature>
<feature type="domain" description="VTT" evidence="8">
    <location>
        <begin position="78"/>
        <end position="192"/>
    </location>
</feature>
<keyword evidence="6 7" id="KW-0472">Membrane</keyword>
<evidence type="ECO:0000256" key="3">
    <source>
        <dbReference type="ARBA" id="ARBA00022475"/>
    </source>
</evidence>
<dbReference type="Pfam" id="PF09335">
    <property type="entry name" value="VTT_dom"/>
    <property type="match status" value="1"/>
</dbReference>
<dbReference type="RefSeq" id="WP_425310099.1">
    <property type="nucleotide sequence ID" value="NZ_CP154795.1"/>
</dbReference>
<dbReference type="EMBL" id="CP154795">
    <property type="protein sequence ID" value="XAN08671.1"/>
    <property type="molecule type" value="Genomic_DNA"/>
</dbReference>
<evidence type="ECO:0000313" key="10">
    <source>
        <dbReference type="Proteomes" id="UP001442841"/>
    </source>
</evidence>
<evidence type="ECO:0000256" key="7">
    <source>
        <dbReference type="SAM" id="Phobius"/>
    </source>
</evidence>
<proteinExistence type="inferred from homology"/>
<evidence type="ECO:0000256" key="4">
    <source>
        <dbReference type="ARBA" id="ARBA00022692"/>
    </source>
</evidence>
<feature type="transmembrane region" description="Helical" evidence="7">
    <location>
        <begin position="206"/>
        <end position="225"/>
    </location>
</feature>
<comment type="similarity">
    <text evidence="2">Belongs to the DedA family.</text>
</comment>
<dbReference type="InterPro" id="IPR032816">
    <property type="entry name" value="VTT_dom"/>
</dbReference>
<dbReference type="PANTHER" id="PTHR42709">
    <property type="entry name" value="ALKALINE PHOSPHATASE LIKE PROTEIN"/>
    <property type="match status" value="1"/>
</dbReference>
<evidence type="ECO:0000259" key="8">
    <source>
        <dbReference type="Pfam" id="PF09335"/>
    </source>
</evidence>
<dbReference type="InterPro" id="IPR051311">
    <property type="entry name" value="DedA_domain"/>
</dbReference>
<evidence type="ECO:0000256" key="6">
    <source>
        <dbReference type="ARBA" id="ARBA00023136"/>
    </source>
</evidence>
<feature type="transmembrane region" description="Helical" evidence="7">
    <location>
        <begin position="86"/>
        <end position="107"/>
    </location>
</feature>
<comment type="subcellular location">
    <subcellularLocation>
        <location evidence="1">Cell membrane</location>
        <topology evidence="1">Multi-pass membrane protein</topology>
    </subcellularLocation>
</comment>
<sequence length="235" mass="25097">MKTAQLTHTPAKPTSVKDLLPWDGKPSRGDKALIGLIFGVPAFYLATMPFRPFLIAKAPILLEFVVGSKAAIGAAAAYAGVGQLPLWLVVVAGIVGMAKFDWMFWLAGRRWGERVLRTFASTPGQQKWVARLRGMPSWAIGLLMIATCLPGVPAAIIWILAGMSGMRLRTFLILDVISAAILTGVVVFAGYQAGEAGVAIIQTIDSYALWIGLGIVVVMSIAAQIRAARRPKAQA</sequence>
<organism evidence="9 10">
    <name type="scientific">Ammonicoccus fulvus</name>
    <dbReference type="NCBI Taxonomy" id="3138240"/>
    <lineage>
        <taxon>Bacteria</taxon>
        <taxon>Bacillati</taxon>
        <taxon>Actinomycetota</taxon>
        <taxon>Actinomycetes</taxon>
        <taxon>Propionibacteriales</taxon>
        <taxon>Propionibacteriaceae</taxon>
        <taxon>Ammonicoccus</taxon>
    </lineage>
</organism>
<reference evidence="9 10" key="1">
    <citation type="submission" date="2024-04" db="EMBL/GenBank/DDBJ databases">
        <title>Isolation of an actinomycete strain from pig manure.</title>
        <authorList>
            <person name="Gong T."/>
            <person name="Yu Z."/>
            <person name="An M."/>
            <person name="Wei C."/>
            <person name="Yang W."/>
            <person name="Liu L."/>
        </authorList>
    </citation>
    <scope>NUCLEOTIDE SEQUENCE [LARGE SCALE GENOMIC DNA]</scope>
    <source>
        <strain evidence="9 10">ZF39</strain>
    </source>
</reference>
<evidence type="ECO:0000313" key="9">
    <source>
        <dbReference type="EMBL" id="XAN08671.1"/>
    </source>
</evidence>
<evidence type="ECO:0000256" key="2">
    <source>
        <dbReference type="ARBA" id="ARBA00010792"/>
    </source>
</evidence>
<dbReference type="Proteomes" id="UP001442841">
    <property type="component" value="Chromosome"/>
</dbReference>
<feature type="transmembrane region" description="Helical" evidence="7">
    <location>
        <begin position="32"/>
        <end position="54"/>
    </location>
</feature>
<keyword evidence="4 7" id="KW-0812">Transmembrane</keyword>
<feature type="transmembrane region" description="Helical" evidence="7">
    <location>
        <begin position="172"/>
        <end position="194"/>
    </location>
</feature>
<keyword evidence="10" id="KW-1185">Reference proteome</keyword>
<keyword evidence="5 7" id="KW-1133">Transmembrane helix</keyword>
<keyword evidence="3" id="KW-1003">Cell membrane</keyword>
<evidence type="ECO:0000256" key="5">
    <source>
        <dbReference type="ARBA" id="ARBA00022989"/>
    </source>
</evidence>
<name>A0ABZ3FRF6_9ACTN</name>
<evidence type="ECO:0000256" key="1">
    <source>
        <dbReference type="ARBA" id="ARBA00004651"/>
    </source>
</evidence>
<feature type="transmembrane region" description="Helical" evidence="7">
    <location>
        <begin position="60"/>
        <end position="79"/>
    </location>
</feature>
<gene>
    <name evidence="9" type="ORF">AADG42_15610</name>
</gene>